<keyword evidence="3" id="KW-1185">Reference proteome</keyword>
<organism evidence="2">
    <name type="scientific">Oryza meridionalis</name>
    <dbReference type="NCBI Taxonomy" id="40149"/>
    <lineage>
        <taxon>Eukaryota</taxon>
        <taxon>Viridiplantae</taxon>
        <taxon>Streptophyta</taxon>
        <taxon>Embryophyta</taxon>
        <taxon>Tracheophyta</taxon>
        <taxon>Spermatophyta</taxon>
        <taxon>Magnoliopsida</taxon>
        <taxon>Liliopsida</taxon>
        <taxon>Poales</taxon>
        <taxon>Poaceae</taxon>
        <taxon>BOP clade</taxon>
        <taxon>Oryzoideae</taxon>
        <taxon>Oryzeae</taxon>
        <taxon>Oryzinae</taxon>
        <taxon>Oryza</taxon>
    </lineage>
</organism>
<dbReference type="AlphaFoldDB" id="A0A0E0BW88"/>
<dbReference type="Proteomes" id="UP000008021">
    <property type="component" value="Chromosome 1"/>
</dbReference>
<sequence>MGITPSCIPLAPVAGGSSSSSTACKIIHVDGTVTRLARPVRASELMVDYPGQFVCDSGRLAVGCRVPGVAADELLEPRRAYFLLPMDMLYSVLTDEEMAALSSFHAATAATSSWKRIATGGGRRRDGSHGGRSSEPTDHDGDDESDDGARFFPVLSMQLHAAPDAAAAAGGVKPSGGGGGVRRHRSWHPRLEAIDEVPCTGG</sequence>
<evidence type="ECO:0000256" key="1">
    <source>
        <dbReference type="SAM" id="MobiDB-lite"/>
    </source>
</evidence>
<proteinExistence type="predicted"/>
<protein>
    <recommendedName>
        <fullName evidence="4">DUF4228 domain-containing protein</fullName>
    </recommendedName>
</protein>
<feature type="region of interest" description="Disordered" evidence="1">
    <location>
        <begin position="165"/>
        <end position="191"/>
    </location>
</feature>
<dbReference type="HOGENOM" id="CLU_082558_0_0_1"/>
<evidence type="ECO:0000313" key="2">
    <source>
        <dbReference type="EnsemblPlants" id="OMERI01G00820.1"/>
    </source>
</evidence>
<dbReference type="STRING" id="40149.A0A0E0BW88"/>
<dbReference type="InterPro" id="IPR025322">
    <property type="entry name" value="PADRE_dom"/>
</dbReference>
<dbReference type="Pfam" id="PF14009">
    <property type="entry name" value="PADRE"/>
    <property type="match status" value="1"/>
</dbReference>
<evidence type="ECO:0000313" key="3">
    <source>
        <dbReference type="Proteomes" id="UP000008021"/>
    </source>
</evidence>
<dbReference type="PANTHER" id="PTHR33052">
    <property type="entry name" value="DUF4228 DOMAIN PROTEIN-RELATED"/>
    <property type="match status" value="1"/>
</dbReference>
<reference evidence="2" key="2">
    <citation type="submission" date="2018-05" db="EMBL/GenBank/DDBJ databases">
        <title>OmerRS3 (Oryza meridionalis Reference Sequence Version 3).</title>
        <authorList>
            <person name="Zhang J."/>
            <person name="Kudrna D."/>
            <person name="Lee S."/>
            <person name="Talag J."/>
            <person name="Welchert J."/>
            <person name="Wing R.A."/>
        </authorList>
    </citation>
    <scope>NUCLEOTIDE SEQUENCE [LARGE SCALE GENOMIC DNA]</scope>
    <source>
        <strain evidence="2">cv. OR44</strain>
    </source>
</reference>
<dbReference type="EnsemblPlants" id="OMERI01G00820.1">
    <property type="protein sequence ID" value="OMERI01G00820.1"/>
    <property type="gene ID" value="OMERI01G00820"/>
</dbReference>
<reference evidence="2" key="1">
    <citation type="submission" date="2015-04" db="UniProtKB">
        <authorList>
            <consortium name="EnsemblPlants"/>
        </authorList>
    </citation>
    <scope>IDENTIFICATION</scope>
</reference>
<feature type="region of interest" description="Disordered" evidence="1">
    <location>
        <begin position="117"/>
        <end position="149"/>
    </location>
</feature>
<dbReference type="Gramene" id="OMERI01G00820.1">
    <property type="protein sequence ID" value="OMERI01G00820.1"/>
    <property type="gene ID" value="OMERI01G00820"/>
</dbReference>
<evidence type="ECO:0008006" key="4">
    <source>
        <dbReference type="Google" id="ProtNLM"/>
    </source>
</evidence>
<dbReference type="eggNOG" id="ENOG502S08H">
    <property type="taxonomic scope" value="Eukaryota"/>
</dbReference>
<name>A0A0E0BW88_9ORYZ</name>
<accession>A0A0E0BW88</accession>